<feature type="binding site" evidence="7">
    <location>
        <position position="114"/>
    </location>
    <ligand>
        <name>L-aspartate</name>
        <dbReference type="ChEBI" id="CHEBI:29991"/>
    </ligand>
</feature>
<feature type="binding site" evidence="7">
    <location>
        <position position="164"/>
    </location>
    <ligand>
        <name>carbamoyl phosphate</name>
        <dbReference type="ChEBI" id="CHEBI:58228"/>
    </ligand>
</feature>
<dbReference type="InterPro" id="IPR006131">
    <property type="entry name" value="Asp_carbamoyltransf_Asp/Orn-bd"/>
</dbReference>
<evidence type="ECO:0000256" key="3">
    <source>
        <dbReference type="ARBA" id="ARBA00022679"/>
    </source>
</evidence>
<accession>A0A348AQN8</accession>
<dbReference type="EMBL" id="AP018449">
    <property type="protein sequence ID" value="BBB93386.1"/>
    <property type="molecule type" value="Genomic_DNA"/>
</dbReference>
<evidence type="ECO:0000313" key="10">
    <source>
        <dbReference type="EMBL" id="BBB93386.1"/>
    </source>
</evidence>
<dbReference type="KEGG" id="mana:MAMMFC1_04101"/>
<dbReference type="GO" id="GO:0006520">
    <property type="term" value="P:amino acid metabolic process"/>
    <property type="evidence" value="ECO:0007669"/>
    <property type="project" value="InterPro"/>
</dbReference>
<comment type="similarity">
    <text evidence="2 7">Belongs to the aspartate/ornithine carbamoyltransferase superfamily. ATCase family.</text>
</comment>
<proteinExistence type="inferred from homology"/>
<keyword evidence="11" id="KW-1185">Reference proteome</keyword>
<dbReference type="GO" id="GO:0016597">
    <property type="term" value="F:amino acid binding"/>
    <property type="evidence" value="ECO:0007669"/>
    <property type="project" value="InterPro"/>
</dbReference>
<evidence type="ECO:0000313" key="11">
    <source>
        <dbReference type="Proteomes" id="UP000276437"/>
    </source>
</evidence>
<comment type="function">
    <text evidence="5 7">Catalyzes the condensation of carbamoyl phosphate and aspartate to form carbamoyl aspartate and inorganic phosphate, the committed step in the de novo pyrimidine nucleotide biosynthesis pathway.</text>
</comment>
<dbReference type="FunFam" id="3.40.50.1370:FF:000007">
    <property type="entry name" value="Aspartate carbamoyltransferase"/>
    <property type="match status" value="1"/>
</dbReference>
<dbReference type="SUPFAM" id="SSF53671">
    <property type="entry name" value="Aspartate/ornithine carbamoyltransferase"/>
    <property type="match status" value="1"/>
</dbReference>
<dbReference type="NCBIfam" id="NF002032">
    <property type="entry name" value="PRK00856.1"/>
    <property type="match status" value="1"/>
</dbReference>
<evidence type="ECO:0000256" key="2">
    <source>
        <dbReference type="ARBA" id="ARBA00008896"/>
    </source>
</evidence>
<keyword evidence="3 7" id="KW-0808">Transferase</keyword>
<dbReference type="GO" id="GO:0005829">
    <property type="term" value="C:cytosol"/>
    <property type="evidence" value="ECO:0007669"/>
    <property type="project" value="TreeGrafter"/>
</dbReference>
<dbReference type="AlphaFoldDB" id="A0A348AQN8"/>
<dbReference type="PANTHER" id="PTHR45753:SF6">
    <property type="entry name" value="ASPARTATE CARBAMOYLTRANSFERASE"/>
    <property type="match status" value="1"/>
</dbReference>
<dbReference type="Gene3D" id="3.40.50.1370">
    <property type="entry name" value="Aspartate/ornithine carbamoyltransferase"/>
    <property type="match status" value="2"/>
</dbReference>
<feature type="binding site" evidence="7">
    <location>
        <position position="86"/>
    </location>
    <ligand>
        <name>carbamoyl phosphate</name>
        <dbReference type="ChEBI" id="CHEBI:58228"/>
    </ligand>
</feature>
<keyword evidence="4 7" id="KW-0665">Pyrimidine biosynthesis</keyword>
<feature type="domain" description="Aspartate/ornithine carbamoyltransferase carbamoyl-P binding" evidence="9">
    <location>
        <begin position="34"/>
        <end position="177"/>
    </location>
</feature>
<comment type="subunit">
    <text evidence="7">Heterododecamer (2C3:3R2) of six catalytic PyrB chains organized as two trimers (C3), and six regulatory PyrI chains organized as three dimers (R2).</text>
</comment>
<dbReference type="InterPro" id="IPR006130">
    <property type="entry name" value="Asp/Orn_carbamoylTrfase"/>
</dbReference>
<dbReference type="PROSITE" id="PS00097">
    <property type="entry name" value="CARBAMOYLTRANSFERASE"/>
    <property type="match status" value="1"/>
</dbReference>
<comment type="catalytic activity">
    <reaction evidence="6 7">
        <text>carbamoyl phosphate + L-aspartate = N-carbamoyl-L-aspartate + phosphate + H(+)</text>
        <dbReference type="Rhea" id="RHEA:20013"/>
        <dbReference type="ChEBI" id="CHEBI:15378"/>
        <dbReference type="ChEBI" id="CHEBI:29991"/>
        <dbReference type="ChEBI" id="CHEBI:32814"/>
        <dbReference type="ChEBI" id="CHEBI:43474"/>
        <dbReference type="ChEBI" id="CHEBI:58228"/>
        <dbReference type="EC" id="2.1.3.2"/>
    </reaction>
</comment>
<comment type="pathway">
    <text evidence="1 7">Pyrimidine metabolism; UMP biosynthesis via de novo pathway; (S)-dihydroorotate from bicarbonate: step 2/3.</text>
</comment>
<evidence type="ECO:0000256" key="7">
    <source>
        <dbReference type="HAMAP-Rule" id="MF_00001"/>
    </source>
</evidence>
<dbReference type="UniPathway" id="UPA00070">
    <property type="reaction ID" value="UER00116"/>
</dbReference>
<organism evidence="10 11">
    <name type="scientific">Methylomusa anaerophila</name>
    <dbReference type="NCBI Taxonomy" id="1930071"/>
    <lineage>
        <taxon>Bacteria</taxon>
        <taxon>Bacillati</taxon>
        <taxon>Bacillota</taxon>
        <taxon>Negativicutes</taxon>
        <taxon>Selenomonadales</taxon>
        <taxon>Sporomusaceae</taxon>
        <taxon>Methylomusa</taxon>
    </lineage>
</organism>
<dbReference type="HAMAP" id="MF_00001">
    <property type="entry name" value="Asp_carb_tr"/>
    <property type="match status" value="1"/>
</dbReference>
<feature type="binding site" evidence="7">
    <location>
        <position position="293"/>
    </location>
    <ligand>
        <name>carbamoyl phosphate</name>
        <dbReference type="ChEBI" id="CHEBI:58228"/>
    </ligand>
</feature>
<dbReference type="PRINTS" id="PR00100">
    <property type="entry name" value="AOTCASE"/>
</dbReference>
<dbReference type="InterPro" id="IPR006132">
    <property type="entry name" value="Asp/Orn_carbamoyltranf_P-bd"/>
</dbReference>
<gene>
    <name evidence="7 10" type="primary">pyrB</name>
    <name evidence="10" type="ORF">MAMMFC1_04101</name>
</gene>
<dbReference type="GO" id="GO:0004070">
    <property type="term" value="F:aspartate carbamoyltransferase activity"/>
    <property type="evidence" value="ECO:0007669"/>
    <property type="project" value="UniProtKB-UniRule"/>
</dbReference>
<dbReference type="InterPro" id="IPR002082">
    <property type="entry name" value="Asp_carbamoyltransf"/>
</dbReference>
<protein>
    <recommendedName>
        <fullName evidence="7">Aspartate carbamoyltransferase</fullName>
        <ecNumber evidence="7">2.1.3.2</ecNumber>
    </recommendedName>
    <alternativeName>
        <fullName evidence="7">Aspartate transcarbamylase</fullName>
        <shortName evidence="7">ATCase</shortName>
    </alternativeName>
</protein>
<dbReference type="GO" id="GO:0044205">
    <property type="term" value="P:'de novo' UMP biosynthetic process"/>
    <property type="evidence" value="ECO:0007669"/>
    <property type="project" value="UniProtKB-UniRule"/>
</dbReference>
<dbReference type="Pfam" id="PF00185">
    <property type="entry name" value="OTCace"/>
    <property type="match status" value="1"/>
</dbReference>
<feature type="binding site" evidence="7">
    <location>
        <position position="251"/>
    </location>
    <ligand>
        <name>L-aspartate</name>
        <dbReference type="ChEBI" id="CHEBI:29991"/>
    </ligand>
</feature>
<feature type="domain" description="Aspartate/ornithine carbamoyltransferase Asp/Orn-binding" evidence="8">
    <location>
        <begin position="183"/>
        <end position="329"/>
    </location>
</feature>
<reference evidence="10 11" key="1">
    <citation type="journal article" date="2018" name="Int. J. Syst. Evol. Microbiol.">
        <title>Methylomusa anaerophila gen. nov., sp. nov., an anaerobic methanol-utilizing bacterium isolated from a microbial fuel cell.</title>
        <authorList>
            <person name="Amano N."/>
            <person name="Yamamuro A."/>
            <person name="Miyahara M."/>
            <person name="Kouzuma A."/>
            <person name="Abe T."/>
            <person name="Watanabe K."/>
        </authorList>
    </citation>
    <scope>NUCLEOTIDE SEQUENCE [LARGE SCALE GENOMIC DNA]</scope>
    <source>
        <strain evidence="10 11">MMFC1</strain>
    </source>
</reference>
<feature type="binding site" evidence="7">
    <location>
        <position position="87"/>
    </location>
    <ligand>
        <name>carbamoyl phosphate</name>
        <dbReference type="ChEBI" id="CHEBI:58228"/>
    </ligand>
</feature>
<dbReference type="Proteomes" id="UP000276437">
    <property type="component" value="Chromosome"/>
</dbReference>
<evidence type="ECO:0000256" key="6">
    <source>
        <dbReference type="ARBA" id="ARBA00048859"/>
    </source>
</evidence>
<dbReference type="EC" id="2.1.3.2" evidence="7"/>
<sequence length="341" mass="37241">MGSFINSLLCRQGVLYLYKGGAVMTKSPASLRNKDILGLEHMSVPEIELVLDTAREMKNIIDRDIKKVPTLRGKSIVNLFFEASTRTRTSFELAGKYLGADVVNISTSASSVMKGESLRDTLLTVEAMGVDIIVMRHEAEGSSLFAANAVRPVIINAGDGAHEHPTQGLLDMFTIKQYKGRLQGLKVAIIGDILHSRVARSNIWGLLKTGAQVHVAGPQTLLPRDMDKVGVKVHNRVEEALAGADVVNVLRIQRERQQKGLFPSAREYARIFGINAQRLALAQPDALLMHPGPMNRGLEIAPDIAYSEQSAIQEQVKNGLAVRMALLYLVLMGGKNIETAN</sequence>
<feature type="binding site" evidence="7">
    <location>
        <position position="167"/>
    </location>
    <ligand>
        <name>carbamoyl phosphate</name>
        <dbReference type="ChEBI" id="CHEBI:58228"/>
    </ligand>
</feature>
<evidence type="ECO:0000256" key="5">
    <source>
        <dbReference type="ARBA" id="ARBA00043884"/>
    </source>
</evidence>
<feature type="binding site" evidence="7">
    <location>
        <position position="136"/>
    </location>
    <ligand>
        <name>carbamoyl phosphate</name>
        <dbReference type="ChEBI" id="CHEBI:58228"/>
    </ligand>
</feature>
<dbReference type="PRINTS" id="PR00101">
    <property type="entry name" value="ATCASE"/>
</dbReference>
<dbReference type="GO" id="GO:0006207">
    <property type="term" value="P:'de novo' pyrimidine nucleobase biosynthetic process"/>
    <property type="evidence" value="ECO:0007669"/>
    <property type="project" value="InterPro"/>
</dbReference>
<dbReference type="Pfam" id="PF02729">
    <property type="entry name" value="OTCace_N"/>
    <property type="match status" value="1"/>
</dbReference>
<name>A0A348AQN8_9FIRM</name>
<evidence type="ECO:0000259" key="9">
    <source>
        <dbReference type="Pfam" id="PF02729"/>
    </source>
</evidence>
<evidence type="ECO:0000256" key="1">
    <source>
        <dbReference type="ARBA" id="ARBA00004852"/>
    </source>
</evidence>
<dbReference type="NCBIfam" id="TIGR00670">
    <property type="entry name" value="asp_carb_tr"/>
    <property type="match status" value="1"/>
</dbReference>
<dbReference type="PANTHER" id="PTHR45753">
    <property type="entry name" value="ORNITHINE CARBAMOYLTRANSFERASE, MITOCHONDRIAL"/>
    <property type="match status" value="1"/>
</dbReference>
<feature type="binding site" evidence="7">
    <location>
        <position position="292"/>
    </location>
    <ligand>
        <name>carbamoyl phosphate</name>
        <dbReference type="ChEBI" id="CHEBI:58228"/>
    </ligand>
</feature>
<evidence type="ECO:0000256" key="4">
    <source>
        <dbReference type="ARBA" id="ARBA00022975"/>
    </source>
</evidence>
<evidence type="ECO:0000259" key="8">
    <source>
        <dbReference type="Pfam" id="PF00185"/>
    </source>
</evidence>
<feature type="binding site" evidence="7">
    <location>
        <position position="197"/>
    </location>
    <ligand>
        <name>L-aspartate</name>
        <dbReference type="ChEBI" id="CHEBI:29991"/>
    </ligand>
</feature>
<dbReference type="InterPro" id="IPR036901">
    <property type="entry name" value="Asp/Orn_carbamoylTrfase_sf"/>
</dbReference>